<accession>A0A2W4RK27</accession>
<evidence type="ECO:0000313" key="3">
    <source>
        <dbReference type="EMBL" id="PZN82956.1"/>
    </source>
</evidence>
<dbReference type="EMBL" id="QJPH01000196">
    <property type="protein sequence ID" value="PZN82956.1"/>
    <property type="molecule type" value="Genomic_DNA"/>
</dbReference>
<dbReference type="AlphaFoldDB" id="A0A2W4RK27"/>
<feature type="domain" description="AAA+ ATPase" evidence="2">
    <location>
        <begin position="48"/>
        <end position="228"/>
    </location>
</feature>
<dbReference type="GO" id="GO:0016887">
    <property type="term" value="F:ATP hydrolysis activity"/>
    <property type="evidence" value="ECO:0007669"/>
    <property type="project" value="InterPro"/>
</dbReference>
<protein>
    <submittedName>
        <fullName evidence="3">MoxR family ATPase</fullName>
    </submittedName>
</protein>
<proteinExistence type="predicted"/>
<organism evidence="3 4">
    <name type="scientific">Candidatus Methylumidiphilus alinenensis</name>
    <dbReference type="NCBI Taxonomy" id="2202197"/>
    <lineage>
        <taxon>Bacteria</taxon>
        <taxon>Pseudomonadati</taxon>
        <taxon>Pseudomonadota</taxon>
        <taxon>Gammaproteobacteria</taxon>
        <taxon>Methylococcales</taxon>
        <taxon>Candidatus Methylumidiphilus</taxon>
    </lineage>
</organism>
<dbReference type="SUPFAM" id="SSF52540">
    <property type="entry name" value="P-loop containing nucleoside triphosphate hydrolases"/>
    <property type="match status" value="1"/>
</dbReference>
<reference evidence="3 4" key="1">
    <citation type="journal article" date="2018" name="Aquat. Microb. Ecol.">
        <title>Gammaproteobacterial methanotrophs dominate.</title>
        <authorList>
            <person name="Rissanen A.J."/>
            <person name="Saarenheimo J."/>
            <person name="Tiirola M."/>
            <person name="Peura S."/>
            <person name="Aalto S.L."/>
            <person name="Karvinen A."/>
            <person name="Nykanen H."/>
        </authorList>
    </citation>
    <scope>NUCLEOTIDE SEQUENCE [LARGE SCALE GENOMIC DNA]</scope>
    <source>
        <strain evidence="3">AMbin10</strain>
    </source>
</reference>
<feature type="compositionally biased region" description="Basic and acidic residues" evidence="1">
    <location>
        <begin position="19"/>
        <end position="28"/>
    </location>
</feature>
<evidence type="ECO:0000259" key="2">
    <source>
        <dbReference type="SMART" id="SM00382"/>
    </source>
</evidence>
<dbReference type="GO" id="GO:0005524">
    <property type="term" value="F:ATP binding"/>
    <property type="evidence" value="ECO:0007669"/>
    <property type="project" value="InterPro"/>
</dbReference>
<gene>
    <name evidence="3" type="ORF">DM484_05565</name>
</gene>
<dbReference type="InterPro" id="IPR011704">
    <property type="entry name" value="ATPase_dyneun-rel_AAA"/>
</dbReference>
<dbReference type="Gene3D" id="3.40.50.300">
    <property type="entry name" value="P-loop containing nucleotide triphosphate hydrolases"/>
    <property type="match status" value="1"/>
</dbReference>
<sequence>MTESTGFILSQECRPPSGRHPDAPAKEKPEPYVAADALVTAVNLAIYLRRPLLLEGEAGCGKSRLARHVAHQLGLPLYEWPVRSTSRAQEGLYTYDSILRLHDVHLRQANKPGLFSAKSAPLGRTAKGRNPENPMDYVNFGALGKAFRLAECPAVVLIDEIDKADIDFPNDLLTVLEQPWQFEIPEADDGMPRIVAKHPPIVIITSNKEKGNLPEPFLRRCVYFYIEFPSDKDRLKAIINAHYMTEQSGKFGDGHTSPSAALTEAACERFLAVRNKGDLHKKPGTSEFLDWLEAMRGFCDLPGLAETLRSDEAKLPYPELLFKIHDDWWRYAAKL</sequence>
<comment type="caution">
    <text evidence="3">The sequence shown here is derived from an EMBL/GenBank/DDBJ whole genome shotgun (WGS) entry which is preliminary data.</text>
</comment>
<dbReference type="Pfam" id="PF07728">
    <property type="entry name" value="AAA_5"/>
    <property type="match status" value="1"/>
</dbReference>
<evidence type="ECO:0000256" key="1">
    <source>
        <dbReference type="SAM" id="MobiDB-lite"/>
    </source>
</evidence>
<dbReference type="SMART" id="SM00382">
    <property type="entry name" value="AAA"/>
    <property type="match status" value="1"/>
</dbReference>
<dbReference type="InterPro" id="IPR027417">
    <property type="entry name" value="P-loop_NTPase"/>
</dbReference>
<dbReference type="InterPro" id="IPR003593">
    <property type="entry name" value="AAA+_ATPase"/>
</dbReference>
<dbReference type="Proteomes" id="UP000249396">
    <property type="component" value="Unassembled WGS sequence"/>
</dbReference>
<evidence type="ECO:0000313" key="4">
    <source>
        <dbReference type="Proteomes" id="UP000249396"/>
    </source>
</evidence>
<feature type="region of interest" description="Disordered" evidence="1">
    <location>
        <begin position="1"/>
        <end position="28"/>
    </location>
</feature>
<name>A0A2W4RK27_9GAMM</name>